<gene>
    <name evidence="2" type="ORF">PCYB_083610</name>
</gene>
<name>K6UVA1_PLACD</name>
<evidence type="ECO:0000313" key="2">
    <source>
        <dbReference type="EMBL" id="GAB66200.1"/>
    </source>
</evidence>
<sequence>MRSIFPLSLLCITLSNIPTGHAKVCIPVPSYITHNSSNAKYAVARRKKRMRARWKKRVWARKKKTIIFEDVVTQKDISTINLIVLALMEFQKQHNSLVVPENYVLKSQENEDLKSFKLWKKLQDIKNEKSQKKKKYIYFVLKKMNFPVASIFSEQQCGYDHVDAITWMRSRPAEMQDFEKDDAEITTMSNLSTEENVHYDFDERQEVRKELFSLYVRKAKDKGGEDVKDFLASYKFIPKISEQNVLPTYSNKATRKKGILQQVLENLKQDQTFSSNYNYYYDNIYNNLNDKDVDDYISFVMKYKRTHGAEYDFFVNGRPSLSNELNPKEKKFILYTRKETEGAHAYDFDKWSFADFVEALVYFNDLYLDLNRERYERFKTEQDQGQKKLDLVDFNFVDPSFVVPMRMGDIDCKFHFIRRKILDYLLFDFKPEEFDQKYVNFTWRKLYLGLAWFIHTRGHPIVITPMDRIQFDTFPMDFCKPEEIQGLRLGFLIIQAQAHEKIFWNNYQDRFDFMKGLEINIRSADELIF</sequence>
<feature type="non-terminal residue" evidence="2">
    <location>
        <position position="529"/>
    </location>
</feature>
<reference evidence="2 3" key="1">
    <citation type="journal article" date="2012" name="Nat. Genet.">
        <title>Plasmodium cynomolgi genome sequences provide insight into Plasmodium vivax and the monkey malaria clade.</title>
        <authorList>
            <person name="Tachibana S."/>
            <person name="Sullivan S.A."/>
            <person name="Kawai S."/>
            <person name="Nakamura S."/>
            <person name="Kim H.R."/>
            <person name="Goto N."/>
            <person name="Arisue N."/>
            <person name="Palacpac N.M.Q."/>
            <person name="Honma H."/>
            <person name="Yagi M."/>
            <person name="Tougan T."/>
            <person name="Katakai Y."/>
            <person name="Kaneko O."/>
            <person name="Mita T."/>
            <person name="Kita K."/>
            <person name="Yasutomi Y."/>
            <person name="Sutton P.L."/>
            <person name="Shakhbatyan R."/>
            <person name="Horii T."/>
            <person name="Yasunaga T."/>
            <person name="Barnwell J.W."/>
            <person name="Escalante A.A."/>
            <person name="Carlton J.M."/>
            <person name="Tanabe K."/>
        </authorList>
    </citation>
    <scope>NUCLEOTIDE SEQUENCE [LARGE SCALE GENOMIC DNA]</scope>
    <source>
        <strain evidence="2 3">B</strain>
    </source>
</reference>
<evidence type="ECO:0000313" key="3">
    <source>
        <dbReference type="Proteomes" id="UP000006319"/>
    </source>
</evidence>
<accession>K6UVA1</accession>
<dbReference type="PhylomeDB" id="K6UVA1"/>
<dbReference type="OrthoDB" id="361131at2759"/>
<dbReference type="Proteomes" id="UP000006319">
    <property type="component" value="Chromosome 8"/>
</dbReference>
<evidence type="ECO:0000256" key="1">
    <source>
        <dbReference type="SAM" id="SignalP"/>
    </source>
</evidence>
<dbReference type="eggNOG" id="ENOG502QZT9">
    <property type="taxonomic scope" value="Eukaryota"/>
</dbReference>
<dbReference type="EMBL" id="DF157100">
    <property type="protein sequence ID" value="GAB66200.1"/>
    <property type="molecule type" value="Genomic_DNA"/>
</dbReference>
<keyword evidence="3" id="KW-1185">Reference proteome</keyword>
<keyword evidence="1" id="KW-0732">Signal</keyword>
<feature type="chain" id="PRO_5003895177" evidence="1">
    <location>
        <begin position="23"/>
        <end position="529"/>
    </location>
</feature>
<dbReference type="RefSeq" id="XP_004222147.1">
    <property type="nucleotide sequence ID" value="XM_004222099.1"/>
</dbReference>
<organism evidence="2 3">
    <name type="scientific">Plasmodium cynomolgi (strain B)</name>
    <dbReference type="NCBI Taxonomy" id="1120755"/>
    <lineage>
        <taxon>Eukaryota</taxon>
        <taxon>Sar</taxon>
        <taxon>Alveolata</taxon>
        <taxon>Apicomplexa</taxon>
        <taxon>Aconoidasida</taxon>
        <taxon>Haemosporida</taxon>
        <taxon>Plasmodiidae</taxon>
        <taxon>Plasmodium</taxon>
        <taxon>Plasmodium (Plasmodium)</taxon>
    </lineage>
</organism>
<protein>
    <submittedName>
        <fullName evidence="2">Fusion protein</fullName>
    </submittedName>
</protein>
<dbReference type="KEGG" id="pcy:PCYB_083610"/>
<proteinExistence type="predicted"/>
<feature type="signal peptide" evidence="1">
    <location>
        <begin position="1"/>
        <end position="22"/>
    </location>
</feature>
<dbReference type="AlphaFoldDB" id="K6UVA1"/>
<dbReference type="VEuPathDB" id="PlasmoDB:PCYB_083610"/>
<dbReference type="OMA" id="FMKGLEI"/>
<dbReference type="GeneID" id="14692550"/>